<dbReference type="InterPro" id="IPR001638">
    <property type="entry name" value="Solute-binding_3/MltF_N"/>
</dbReference>
<evidence type="ECO:0000256" key="3">
    <source>
        <dbReference type="ARBA" id="ARBA00022729"/>
    </source>
</evidence>
<dbReference type="Pfam" id="PF00497">
    <property type="entry name" value="SBP_bac_3"/>
    <property type="match status" value="1"/>
</dbReference>
<evidence type="ECO:0000313" key="9">
    <source>
        <dbReference type="Proteomes" id="UP000603912"/>
    </source>
</evidence>
<evidence type="ECO:0000256" key="1">
    <source>
        <dbReference type="ARBA" id="ARBA00004196"/>
    </source>
</evidence>
<evidence type="ECO:0000256" key="2">
    <source>
        <dbReference type="ARBA" id="ARBA00010333"/>
    </source>
</evidence>
<evidence type="ECO:0000256" key="4">
    <source>
        <dbReference type="RuleBase" id="RU003744"/>
    </source>
</evidence>
<proteinExistence type="inferred from homology"/>
<gene>
    <name evidence="8" type="ORF">GCM10007036_13500</name>
</gene>
<dbReference type="InterPro" id="IPR018313">
    <property type="entry name" value="SBP_3_CS"/>
</dbReference>
<dbReference type="PANTHER" id="PTHR35936:SF17">
    <property type="entry name" value="ARGININE-BINDING EXTRACELLULAR PROTEIN ARTP"/>
    <property type="match status" value="1"/>
</dbReference>
<dbReference type="PANTHER" id="PTHR35936">
    <property type="entry name" value="MEMBRANE-BOUND LYTIC MUREIN TRANSGLYCOSYLASE F"/>
    <property type="match status" value="1"/>
</dbReference>
<accession>A0A917I5U1</accession>
<reference evidence="8" key="2">
    <citation type="submission" date="2020-09" db="EMBL/GenBank/DDBJ databases">
        <authorList>
            <person name="Sun Q."/>
            <person name="Zhou Y."/>
        </authorList>
    </citation>
    <scope>NUCLEOTIDE SEQUENCE</scope>
    <source>
        <strain evidence="8">CGMCC 1.12214</strain>
    </source>
</reference>
<reference evidence="8" key="1">
    <citation type="journal article" date="2014" name="Int. J. Syst. Evol. Microbiol.">
        <title>Complete genome sequence of Corynebacterium casei LMG S-19264T (=DSM 44701T), isolated from a smear-ripened cheese.</title>
        <authorList>
            <consortium name="US DOE Joint Genome Institute (JGI-PGF)"/>
            <person name="Walter F."/>
            <person name="Albersmeier A."/>
            <person name="Kalinowski J."/>
            <person name="Ruckert C."/>
        </authorList>
    </citation>
    <scope>NUCLEOTIDE SEQUENCE</scope>
    <source>
        <strain evidence="8">CGMCC 1.12214</strain>
    </source>
</reference>
<dbReference type="AlphaFoldDB" id="A0A917I5U1"/>
<feature type="chain" id="PRO_5038126578" evidence="5">
    <location>
        <begin position="24"/>
        <end position="258"/>
    </location>
</feature>
<name>A0A917I5U1_9HYPH</name>
<dbReference type="InterPro" id="IPR001320">
    <property type="entry name" value="Iontro_rcpt_C"/>
</dbReference>
<dbReference type="Gene3D" id="3.40.190.10">
    <property type="entry name" value="Periplasmic binding protein-like II"/>
    <property type="match status" value="2"/>
</dbReference>
<feature type="domain" description="Ionotropic glutamate receptor C-terminal" evidence="7">
    <location>
        <begin position="28"/>
        <end position="255"/>
    </location>
</feature>
<protein>
    <submittedName>
        <fullName evidence="8">Amino acid ABC transporter</fullName>
    </submittedName>
</protein>
<dbReference type="SMART" id="SM00079">
    <property type="entry name" value="PBPe"/>
    <property type="match status" value="1"/>
</dbReference>
<dbReference type="SMART" id="SM00062">
    <property type="entry name" value="PBPb"/>
    <property type="match status" value="1"/>
</dbReference>
<feature type="domain" description="Solute-binding protein family 3/N-terminal" evidence="6">
    <location>
        <begin position="28"/>
        <end position="256"/>
    </location>
</feature>
<organism evidence="8 9">
    <name type="scientific">Alsobacter metallidurans</name>
    <dbReference type="NCBI Taxonomy" id="340221"/>
    <lineage>
        <taxon>Bacteria</taxon>
        <taxon>Pseudomonadati</taxon>
        <taxon>Pseudomonadota</taxon>
        <taxon>Alphaproteobacteria</taxon>
        <taxon>Hyphomicrobiales</taxon>
        <taxon>Alsobacteraceae</taxon>
        <taxon>Alsobacter</taxon>
    </lineage>
</organism>
<dbReference type="GO" id="GO:0030313">
    <property type="term" value="C:cell envelope"/>
    <property type="evidence" value="ECO:0007669"/>
    <property type="project" value="UniProtKB-SubCell"/>
</dbReference>
<dbReference type="CDD" id="cd01001">
    <property type="entry name" value="PBP2_HisJ_LAO_like"/>
    <property type="match status" value="1"/>
</dbReference>
<dbReference type="SUPFAM" id="SSF53850">
    <property type="entry name" value="Periplasmic binding protein-like II"/>
    <property type="match status" value="1"/>
</dbReference>
<dbReference type="EMBL" id="BMES01000001">
    <property type="protein sequence ID" value="GGH14294.1"/>
    <property type="molecule type" value="Genomic_DNA"/>
</dbReference>
<keyword evidence="3 5" id="KW-0732">Signal</keyword>
<sequence length="258" mass="28522">MKRLFLALVAALFATAPLSPACAKDWSTIRIATEGAYPPFNYVENNELQGFEIDVAKALCEKAKATCSFVITDWDDLVPDLKRGQIDAIVASLEITEERRQKIALTRRYYRTPPVFMVRKDTDLKAVTPDAMKGRKLGAMAGTVYATYLEDLYAPGAAVGLYANQDEASLDLALGRIDAVLGDKIALTEWLKRGQEASCCQFLADAPPDVTYFGEGYGIGLRKGDDDLKRLLDAAIEAIQADGTYERIRARYFPFDVK</sequence>
<dbReference type="PROSITE" id="PS01039">
    <property type="entry name" value="SBP_BACTERIAL_3"/>
    <property type="match status" value="1"/>
</dbReference>
<evidence type="ECO:0000259" key="6">
    <source>
        <dbReference type="SMART" id="SM00062"/>
    </source>
</evidence>
<evidence type="ECO:0000313" key="8">
    <source>
        <dbReference type="EMBL" id="GGH14294.1"/>
    </source>
</evidence>
<evidence type="ECO:0000256" key="5">
    <source>
        <dbReference type="SAM" id="SignalP"/>
    </source>
</evidence>
<comment type="subcellular location">
    <subcellularLocation>
        <location evidence="1">Cell envelope</location>
    </subcellularLocation>
</comment>
<dbReference type="GO" id="GO:0016020">
    <property type="term" value="C:membrane"/>
    <property type="evidence" value="ECO:0007669"/>
    <property type="project" value="InterPro"/>
</dbReference>
<dbReference type="GO" id="GO:0015276">
    <property type="term" value="F:ligand-gated monoatomic ion channel activity"/>
    <property type="evidence" value="ECO:0007669"/>
    <property type="project" value="InterPro"/>
</dbReference>
<dbReference type="Proteomes" id="UP000603912">
    <property type="component" value="Unassembled WGS sequence"/>
</dbReference>
<feature type="signal peptide" evidence="5">
    <location>
        <begin position="1"/>
        <end position="23"/>
    </location>
</feature>
<keyword evidence="9" id="KW-1185">Reference proteome</keyword>
<comment type="similarity">
    <text evidence="2 4">Belongs to the bacterial solute-binding protein 3 family.</text>
</comment>
<dbReference type="RefSeq" id="WP_188516897.1">
    <property type="nucleotide sequence ID" value="NZ_BMES01000001.1"/>
</dbReference>
<evidence type="ECO:0000259" key="7">
    <source>
        <dbReference type="SMART" id="SM00079"/>
    </source>
</evidence>
<comment type="caution">
    <text evidence="8">The sequence shown here is derived from an EMBL/GenBank/DDBJ whole genome shotgun (WGS) entry which is preliminary data.</text>
</comment>